<organism evidence="3 4">
    <name type="scientific">Arthrobacter stackebrandtii</name>
    <dbReference type="NCBI Taxonomy" id="272161"/>
    <lineage>
        <taxon>Bacteria</taxon>
        <taxon>Bacillati</taxon>
        <taxon>Actinomycetota</taxon>
        <taxon>Actinomycetes</taxon>
        <taxon>Micrococcales</taxon>
        <taxon>Micrococcaceae</taxon>
        <taxon>Arthrobacter</taxon>
    </lineage>
</organism>
<keyword evidence="4" id="KW-1185">Reference proteome</keyword>
<keyword evidence="2" id="KW-0812">Transmembrane</keyword>
<feature type="compositionally biased region" description="Gly residues" evidence="1">
    <location>
        <begin position="1"/>
        <end position="11"/>
    </location>
</feature>
<dbReference type="EMBL" id="JAGIOI010000001">
    <property type="protein sequence ID" value="MBP2412884.1"/>
    <property type="molecule type" value="Genomic_DNA"/>
</dbReference>
<evidence type="ECO:0000313" key="4">
    <source>
        <dbReference type="Proteomes" id="UP000711614"/>
    </source>
</evidence>
<feature type="transmembrane region" description="Helical" evidence="2">
    <location>
        <begin position="45"/>
        <end position="71"/>
    </location>
</feature>
<feature type="region of interest" description="Disordered" evidence="1">
    <location>
        <begin position="1"/>
        <end position="34"/>
    </location>
</feature>
<sequence length="231" mass="23998">MGTTGKQGGGKAKSPAPKRNPTSKAKSAPNSKVRASAKVYRRRRLVALVLVLLFVAGIAFSGVYVAGLFGMGPAAKTETQQDGNGAAAKPKAADNAGTKPSAVCDEAGIQVTAATDKPSYTVDENPVLSLRVTNTGAAPCDINVGTSQMEYVITSGDDIIYNSKNCQLDPNDLVKNLAPGASETANFVWKVKRNAPDCAPVVSEPGRGGATYVLVATLGKWSSERVPFTLQ</sequence>
<feature type="region of interest" description="Disordered" evidence="1">
    <location>
        <begin position="77"/>
        <end position="99"/>
    </location>
</feature>
<gene>
    <name evidence="3" type="ORF">JOF48_001683</name>
</gene>
<accession>A0ABS4YVR5</accession>
<evidence type="ECO:0000256" key="2">
    <source>
        <dbReference type="SAM" id="Phobius"/>
    </source>
</evidence>
<evidence type="ECO:0000313" key="3">
    <source>
        <dbReference type="EMBL" id="MBP2412884.1"/>
    </source>
</evidence>
<dbReference type="RefSeq" id="WP_342591198.1">
    <property type="nucleotide sequence ID" value="NZ_JAGIOI010000001.1"/>
</dbReference>
<feature type="compositionally biased region" description="Polar residues" evidence="1">
    <location>
        <begin position="20"/>
        <end position="30"/>
    </location>
</feature>
<keyword evidence="2" id="KW-1133">Transmembrane helix</keyword>
<feature type="compositionally biased region" description="Low complexity" evidence="1">
    <location>
        <begin position="82"/>
        <end position="96"/>
    </location>
</feature>
<name>A0ABS4YVR5_9MICC</name>
<reference evidence="3 4" key="1">
    <citation type="submission" date="2021-03" db="EMBL/GenBank/DDBJ databases">
        <title>Sequencing the genomes of 1000 actinobacteria strains.</title>
        <authorList>
            <person name="Klenk H.-P."/>
        </authorList>
    </citation>
    <scope>NUCLEOTIDE SEQUENCE [LARGE SCALE GENOMIC DNA]</scope>
    <source>
        <strain evidence="3 4">DSM 16005</strain>
    </source>
</reference>
<proteinExistence type="predicted"/>
<comment type="caution">
    <text evidence="3">The sequence shown here is derived from an EMBL/GenBank/DDBJ whole genome shotgun (WGS) entry which is preliminary data.</text>
</comment>
<protein>
    <recommendedName>
        <fullName evidence="5">DUF4232 domain-containing protein</fullName>
    </recommendedName>
</protein>
<dbReference type="Proteomes" id="UP000711614">
    <property type="component" value="Unassembled WGS sequence"/>
</dbReference>
<evidence type="ECO:0000256" key="1">
    <source>
        <dbReference type="SAM" id="MobiDB-lite"/>
    </source>
</evidence>
<keyword evidence="2" id="KW-0472">Membrane</keyword>
<evidence type="ECO:0008006" key="5">
    <source>
        <dbReference type="Google" id="ProtNLM"/>
    </source>
</evidence>